<keyword evidence="1" id="KW-0732">Signal</keyword>
<reference evidence="2 3" key="1">
    <citation type="submission" date="2024-09" db="EMBL/GenBank/DDBJ databases">
        <authorList>
            <person name="Sun Q."/>
            <person name="Mori K."/>
        </authorList>
    </citation>
    <scope>NUCLEOTIDE SEQUENCE [LARGE SCALE GENOMIC DNA]</scope>
    <source>
        <strain evidence="2 3">CGMCC 1.12926</strain>
    </source>
</reference>
<evidence type="ECO:0000313" key="2">
    <source>
        <dbReference type="EMBL" id="MFC0080214.1"/>
    </source>
</evidence>
<proteinExistence type="predicted"/>
<evidence type="ECO:0000256" key="1">
    <source>
        <dbReference type="SAM" id="SignalP"/>
    </source>
</evidence>
<gene>
    <name evidence="2" type="ORF">ACFFLS_24430</name>
</gene>
<evidence type="ECO:0000313" key="3">
    <source>
        <dbReference type="Proteomes" id="UP001589734"/>
    </source>
</evidence>
<dbReference type="RefSeq" id="WP_379682569.1">
    <property type="nucleotide sequence ID" value="NZ_JBHLYW010000032.1"/>
</dbReference>
<dbReference type="EMBL" id="JBHLYW010000032">
    <property type="protein sequence ID" value="MFC0080214.1"/>
    <property type="molecule type" value="Genomic_DNA"/>
</dbReference>
<dbReference type="Proteomes" id="UP001589734">
    <property type="component" value="Unassembled WGS sequence"/>
</dbReference>
<keyword evidence="3" id="KW-1185">Reference proteome</keyword>
<feature type="chain" id="PRO_5045061339" description="C1q domain-containing protein" evidence="1">
    <location>
        <begin position="20"/>
        <end position="264"/>
    </location>
</feature>
<accession>A0ABV6BXN9</accession>
<name>A0ABV6BXN9_9FLAO</name>
<sequence>MRKLFYILLLLIQTWISTAQTKTVLSPYGEKITINPYTQNGVSGNAGFIQLGGDLTQPTVIKTSTDNTLSLELPTSTDTKDTPIVVTSDGTLKKGAFPSPNIVPDEIGTIIAINGKLEVAQEITVLLGADFNFDYISATTPSIVGNLTNVLIDNKNMFTGSATTNSFKVAADGVYLININASIINGRTPVIGVWCNDDNKWIARINSYTSTRANITLITAVSMSAAKTYSFRTLTAIATGTPATLEAFNSGTLAGSVFSVKRLK</sequence>
<feature type="signal peptide" evidence="1">
    <location>
        <begin position="1"/>
        <end position="19"/>
    </location>
</feature>
<protein>
    <recommendedName>
        <fullName evidence="4">C1q domain-containing protein</fullName>
    </recommendedName>
</protein>
<evidence type="ECO:0008006" key="4">
    <source>
        <dbReference type="Google" id="ProtNLM"/>
    </source>
</evidence>
<organism evidence="2 3">
    <name type="scientific">Flavobacterium procerum</name>
    <dbReference type="NCBI Taxonomy" id="1455569"/>
    <lineage>
        <taxon>Bacteria</taxon>
        <taxon>Pseudomonadati</taxon>
        <taxon>Bacteroidota</taxon>
        <taxon>Flavobacteriia</taxon>
        <taxon>Flavobacteriales</taxon>
        <taxon>Flavobacteriaceae</taxon>
        <taxon>Flavobacterium</taxon>
    </lineage>
</organism>
<comment type="caution">
    <text evidence="2">The sequence shown here is derived from an EMBL/GenBank/DDBJ whole genome shotgun (WGS) entry which is preliminary data.</text>
</comment>